<proteinExistence type="predicted"/>
<comment type="caution">
    <text evidence="1">The sequence shown here is derived from an EMBL/GenBank/DDBJ whole genome shotgun (WGS) entry which is preliminary data.</text>
</comment>
<dbReference type="Gramene" id="mRNA:HanXRQr2_Chr06g0264731">
    <property type="protein sequence ID" value="mRNA:HanXRQr2_Chr06g0264731"/>
    <property type="gene ID" value="HanXRQr2_Chr06g0264731"/>
</dbReference>
<dbReference type="EMBL" id="MNCJ02000321">
    <property type="protein sequence ID" value="KAF5802878.1"/>
    <property type="molecule type" value="Genomic_DNA"/>
</dbReference>
<name>A0A9K3ITU0_HELAN</name>
<reference evidence="1" key="1">
    <citation type="journal article" date="2017" name="Nature">
        <title>The sunflower genome provides insights into oil metabolism, flowering and Asterid evolution.</title>
        <authorList>
            <person name="Badouin H."/>
            <person name="Gouzy J."/>
            <person name="Grassa C.J."/>
            <person name="Murat F."/>
            <person name="Staton S.E."/>
            <person name="Cottret L."/>
            <person name="Lelandais-Briere C."/>
            <person name="Owens G.L."/>
            <person name="Carrere S."/>
            <person name="Mayjonade B."/>
            <person name="Legrand L."/>
            <person name="Gill N."/>
            <person name="Kane N.C."/>
            <person name="Bowers J.E."/>
            <person name="Hubner S."/>
            <person name="Bellec A."/>
            <person name="Berard A."/>
            <person name="Berges H."/>
            <person name="Blanchet N."/>
            <person name="Boniface M.C."/>
            <person name="Brunel D."/>
            <person name="Catrice O."/>
            <person name="Chaidir N."/>
            <person name="Claudel C."/>
            <person name="Donnadieu C."/>
            <person name="Faraut T."/>
            <person name="Fievet G."/>
            <person name="Helmstetter N."/>
            <person name="King M."/>
            <person name="Knapp S.J."/>
            <person name="Lai Z."/>
            <person name="Le Paslier M.C."/>
            <person name="Lippi Y."/>
            <person name="Lorenzon L."/>
            <person name="Mandel J.R."/>
            <person name="Marage G."/>
            <person name="Marchand G."/>
            <person name="Marquand E."/>
            <person name="Bret-Mestries E."/>
            <person name="Morien E."/>
            <person name="Nambeesan S."/>
            <person name="Nguyen T."/>
            <person name="Pegot-Espagnet P."/>
            <person name="Pouilly N."/>
            <person name="Raftis F."/>
            <person name="Sallet E."/>
            <person name="Schiex T."/>
            <person name="Thomas J."/>
            <person name="Vandecasteele C."/>
            <person name="Vares D."/>
            <person name="Vear F."/>
            <person name="Vautrin S."/>
            <person name="Crespi M."/>
            <person name="Mangin B."/>
            <person name="Burke J.M."/>
            <person name="Salse J."/>
            <person name="Munos S."/>
            <person name="Vincourt P."/>
            <person name="Rieseberg L.H."/>
            <person name="Langlade N.B."/>
        </authorList>
    </citation>
    <scope>NUCLEOTIDE SEQUENCE</scope>
    <source>
        <tissue evidence="1">Leaves</tissue>
    </source>
</reference>
<reference evidence="1" key="2">
    <citation type="submission" date="2020-06" db="EMBL/GenBank/DDBJ databases">
        <title>Helianthus annuus Genome sequencing and assembly Release 2.</title>
        <authorList>
            <person name="Gouzy J."/>
            <person name="Langlade N."/>
            <person name="Munos S."/>
        </authorList>
    </citation>
    <scope>NUCLEOTIDE SEQUENCE</scope>
    <source>
        <tissue evidence="1">Leaves</tissue>
    </source>
</reference>
<dbReference type="Proteomes" id="UP000215914">
    <property type="component" value="Unassembled WGS sequence"/>
</dbReference>
<gene>
    <name evidence="1" type="ORF">HanXRQr2_Chr06g0264731</name>
</gene>
<evidence type="ECO:0000313" key="2">
    <source>
        <dbReference type="Proteomes" id="UP000215914"/>
    </source>
</evidence>
<sequence length="49" mass="5690">MLVANKILSLRALAGQAKGGIRLIHRWWTSLSDLQLEMQERLRDQIEDD</sequence>
<protein>
    <submittedName>
        <fullName evidence="1">Uncharacterized protein</fullName>
    </submittedName>
</protein>
<evidence type="ECO:0000313" key="1">
    <source>
        <dbReference type="EMBL" id="KAF5802878.1"/>
    </source>
</evidence>
<accession>A0A9K3ITU0</accession>
<dbReference type="AlphaFoldDB" id="A0A9K3ITU0"/>
<organism evidence="1 2">
    <name type="scientific">Helianthus annuus</name>
    <name type="common">Common sunflower</name>
    <dbReference type="NCBI Taxonomy" id="4232"/>
    <lineage>
        <taxon>Eukaryota</taxon>
        <taxon>Viridiplantae</taxon>
        <taxon>Streptophyta</taxon>
        <taxon>Embryophyta</taxon>
        <taxon>Tracheophyta</taxon>
        <taxon>Spermatophyta</taxon>
        <taxon>Magnoliopsida</taxon>
        <taxon>eudicotyledons</taxon>
        <taxon>Gunneridae</taxon>
        <taxon>Pentapetalae</taxon>
        <taxon>asterids</taxon>
        <taxon>campanulids</taxon>
        <taxon>Asterales</taxon>
        <taxon>Asteraceae</taxon>
        <taxon>Asteroideae</taxon>
        <taxon>Heliantheae alliance</taxon>
        <taxon>Heliantheae</taxon>
        <taxon>Helianthus</taxon>
    </lineage>
</organism>
<keyword evidence="2" id="KW-1185">Reference proteome</keyword>